<keyword evidence="2" id="KW-0813">Transport</keyword>
<evidence type="ECO:0000256" key="3">
    <source>
        <dbReference type="ARBA" id="ARBA00022958"/>
    </source>
</evidence>
<dbReference type="Pfam" id="PF02254">
    <property type="entry name" value="TrkA_N"/>
    <property type="match status" value="2"/>
</dbReference>
<dbReference type="AlphaFoldDB" id="A0A1G7S2S9"/>
<evidence type="ECO:0000256" key="4">
    <source>
        <dbReference type="ARBA" id="ARBA00023027"/>
    </source>
</evidence>
<dbReference type="SUPFAM" id="SSF116726">
    <property type="entry name" value="TrkA C-terminal domain-like"/>
    <property type="match status" value="2"/>
</dbReference>
<protein>
    <submittedName>
        <fullName evidence="8">Trk K+ transport system, NAD-binding component</fullName>
    </submittedName>
</protein>
<dbReference type="Proteomes" id="UP000324020">
    <property type="component" value="Unassembled WGS sequence"/>
</dbReference>
<feature type="domain" description="RCK N-terminal" evidence="6">
    <location>
        <begin position="340"/>
        <end position="448"/>
    </location>
</feature>
<keyword evidence="9" id="KW-1185">Reference proteome</keyword>
<dbReference type="GO" id="GO:0005886">
    <property type="term" value="C:plasma membrane"/>
    <property type="evidence" value="ECO:0007669"/>
    <property type="project" value="InterPro"/>
</dbReference>
<evidence type="ECO:0000256" key="1">
    <source>
        <dbReference type="ARBA" id="ARBA00003660"/>
    </source>
</evidence>
<name>A0A1G7S2S9_9EURY</name>
<dbReference type="InterPro" id="IPR050721">
    <property type="entry name" value="Trk_Ktr_HKT_K-transport"/>
</dbReference>
<dbReference type="InterPro" id="IPR006036">
    <property type="entry name" value="K_uptake_TrkA"/>
</dbReference>
<evidence type="ECO:0000259" key="7">
    <source>
        <dbReference type="PROSITE" id="PS51202"/>
    </source>
</evidence>
<feature type="domain" description="RCK C-terminal" evidence="7">
    <location>
        <begin position="249"/>
        <end position="333"/>
    </location>
</feature>
<dbReference type="PROSITE" id="PS51201">
    <property type="entry name" value="RCK_N"/>
    <property type="match status" value="1"/>
</dbReference>
<feature type="transmembrane region" description="Helical" evidence="5">
    <location>
        <begin position="9"/>
        <end position="28"/>
    </location>
</feature>
<keyword evidence="2" id="KW-0406">Ion transport</keyword>
<dbReference type="EMBL" id="FNBO01000018">
    <property type="protein sequence ID" value="SDG16739.1"/>
    <property type="molecule type" value="Genomic_DNA"/>
</dbReference>
<keyword evidence="5" id="KW-1133">Transmembrane helix</keyword>
<organism evidence="8 9">
    <name type="scientific">Halorubrum xinjiangense</name>
    <dbReference type="NCBI Taxonomy" id="261291"/>
    <lineage>
        <taxon>Archaea</taxon>
        <taxon>Methanobacteriati</taxon>
        <taxon>Methanobacteriota</taxon>
        <taxon>Stenosarchaea group</taxon>
        <taxon>Halobacteria</taxon>
        <taxon>Halobacteriales</taxon>
        <taxon>Haloferacaceae</taxon>
        <taxon>Halorubrum</taxon>
    </lineage>
</organism>
<dbReference type="OrthoDB" id="43518at2157"/>
<gene>
    <name evidence="8" type="ORF">SAMN04488067_11829</name>
</gene>
<evidence type="ECO:0000259" key="6">
    <source>
        <dbReference type="PROSITE" id="PS51201"/>
    </source>
</evidence>
<dbReference type="Gene3D" id="3.40.50.720">
    <property type="entry name" value="NAD(P)-binding Rossmann-like Domain"/>
    <property type="match status" value="2"/>
</dbReference>
<proteinExistence type="predicted"/>
<evidence type="ECO:0000256" key="2">
    <source>
        <dbReference type="ARBA" id="ARBA00022538"/>
    </source>
</evidence>
<dbReference type="InterPro" id="IPR036721">
    <property type="entry name" value="RCK_C_sf"/>
</dbReference>
<keyword evidence="4" id="KW-0520">NAD</keyword>
<dbReference type="PANTHER" id="PTHR43833:SF9">
    <property type="entry name" value="POTASSIUM CHANNEL PROTEIN YUGO-RELATED"/>
    <property type="match status" value="1"/>
</dbReference>
<dbReference type="SUPFAM" id="SSF81324">
    <property type="entry name" value="Voltage-gated potassium channels"/>
    <property type="match status" value="1"/>
</dbReference>
<dbReference type="GO" id="GO:0015079">
    <property type="term" value="F:potassium ion transmembrane transporter activity"/>
    <property type="evidence" value="ECO:0007669"/>
    <property type="project" value="InterPro"/>
</dbReference>
<dbReference type="SUPFAM" id="SSF51735">
    <property type="entry name" value="NAD(P)-binding Rossmann-fold domains"/>
    <property type="match status" value="2"/>
</dbReference>
<evidence type="ECO:0000313" key="8">
    <source>
        <dbReference type="EMBL" id="SDG16739.1"/>
    </source>
</evidence>
<dbReference type="PRINTS" id="PR00335">
    <property type="entry name" value="KUPTAKETRKA"/>
</dbReference>
<evidence type="ECO:0000256" key="5">
    <source>
        <dbReference type="SAM" id="Phobius"/>
    </source>
</evidence>
<dbReference type="RefSeq" id="WP_149799814.1">
    <property type="nucleotide sequence ID" value="NZ_FNBO01000018.1"/>
</dbReference>
<dbReference type="InterPro" id="IPR003148">
    <property type="entry name" value="RCK_N"/>
</dbReference>
<dbReference type="InterPro" id="IPR036291">
    <property type="entry name" value="NAD(P)-bd_dom_sf"/>
</dbReference>
<reference evidence="8 9" key="1">
    <citation type="submission" date="2016-10" db="EMBL/GenBank/DDBJ databases">
        <authorList>
            <person name="Varghese N."/>
            <person name="Submissions S."/>
        </authorList>
    </citation>
    <scope>NUCLEOTIDE SEQUENCE [LARGE SCALE GENOMIC DNA]</scope>
    <source>
        <strain evidence="8 9">CGMCC 1.3527</strain>
    </source>
</reference>
<feature type="domain" description="RCK C-terminal" evidence="7">
    <location>
        <begin position="460"/>
        <end position="545"/>
    </location>
</feature>
<feature type="transmembrane region" description="Helical" evidence="5">
    <location>
        <begin position="70"/>
        <end position="91"/>
    </location>
</feature>
<dbReference type="Gene3D" id="3.30.70.1450">
    <property type="entry name" value="Regulator of K+ conductance, C-terminal domain"/>
    <property type="match status" value="2"/>
</dbReference>
<keyword evidence="5" id="KW-0812">Transmembrane</keyword>
<dbReference type="Pfam" id="PF02080">
    <property type="entry name" value="TrkA_C"/>
    <property type="match status" value="2"/>
</dbReference>
<comment type="function">
    <text evidence="1">Part of a potassium transport system.</text>
</comment>
<keyword evidence="5" id="KW-0472">Membrane</keyword>
<sequence>MDTWKRRVVLYAVFLGVMLTFTAVAYRWGMRVYENDPRTLIESFQFAVEMFTTTGFGGDSSSWQSQQMHAFVAVMDLVGMMLLIGALPVVATPLLESAFSTTVPRSLDTELEDHVVVASDTTRSDALLDEFDSEDVPYVVVEPDPDRALALYEAGHMVIRADPETTAGLESARLGAARALVTDVSDRVDASIVLAAKELSTDVRAISVVEDPSRERYHRLAGADEVLSPRSLLGESLASKVTTAVRTDLDEAVAIGDSLRIAEVSIHHGSGLAGSTLAGSQIGERTGVDVIGAWFNGAFEAAPPPDATLSAGTVLLVSGTEGQVERLVDLTNSAARRFGAGETVVIGHGQVGKSVVNALEAADLPVTVVDHDGGEAIDVVGDATDPETLREAGVADARTVVLALPDDTTAEFATLVVRDLAPNVELLARVADPESVPKMHRAGADYVLSLSTVTGRMSASAVLTDRDVLSLDTHVEVVRTEAPAMVGRTVGEAAVRETTGCTVIAIERGDDLVTDVGQETRIERGDELVVAGTDEGVRAFERAFA</sequence>
<keyword evidence="3" id="KW-0630">Potassium</keyword>
<accession>A0A1G7S2S9</accession>
<evidence type="ECO:0000313" key="9">
    <source>
        <dbReference type="Proteomes" id="UP000324020"/>
    </source>
</evidence>
<feature type="transmembrane region" description="Helical" evidence="5">
    <location>
        <begin position="40"/>
        <end position="58"/>
    </location>
</feature>
<dbReference type="InterPro" id="IPR006037">
    <property type="entry name" value="RCK_C"/>
</dbReference>
<keyword evidence="2" id="KW-0633">Potassium transport</keyword>
<dbReference type="Gene3D" id="1.10.287.70">
    <property type="match status" value="1"/>
</dbReference>
<dbReference type="PANTHER" id="PTHR43833">
    <property type="entry name" value="POTASSIUM CHANNEL PROTEIN 2-RELATED-RELATED"/>
    <property type="match status" value="1"/>
</dbReference>
<dbReference type="PROSITE" id="PS51202">
    <property type="entry name" value="RCK_C"/>
    <property type="match status" value="2"/>
</dbReference>